<feature type="signal peptide" evidence="1">
    <location>
        <begin position="1"/>
        <end position="18"/>
    </location>
</feature>
<dbReference type="InterPro" id="IPR035914">
    <property type="entry name" value="Sperma_CUB_dom_sf"/>
</dbReference>
<dbReference type="Proteomes" id="UP000094527">
    <property type="component" value="Unassembled WGS sequence"/>
</dbReference>
<evidence type="ECO:0000313" key="3">
    <source>
        <dbReference type="Proteomes" id="UP000094527"/>
    </source>
</evidence>
<dbReference type="Gene3D" id="2.60.120.290">
    <property type="entry name" value="Spermadhesin, CUB domain"/>
    <property type="match status" value="1"/>
</dbReference>
<keyword evidence="1" id="KW-0732">Signal</keyword>
<feature type="chain" id="PRO_5008903830" description="CUB domain-containing protein" evidence="1">
    <location>
        <begin position="19"/>
        <end position="185"/>
    </location>
</feature>
<sequence>MRTSIVFLICCIFQSTIGRNVDLPFVETASPPTVPFEALTECGQTIVADSGIIEYKLNQSYDAGELCVFVIRYTQGSGWEYLDGTFSLEADGFSDSDPFAIKILRFYDGYASEVFSLGPTERIVSFYGNGAVIVFKTRSNTGTGFRLSFSAVALSPPSDYLLGKDVVLNSRSAESSNFRVWAHRR</sequence>
<organism evidence="2 3">
    <name type="scientific">Orchesella cincta</name>
    <name type="common">Springtail</name>
    <name type="synonym">Podura cincta</name>
    <dbReference type="NCBI Taxonomy" id="48709"/>
    <lineage>
        <taxon>Eukaryota</taxon>
        <taxon>Metazoa</taxon>
        <taxon>Ecdysozoa</taxon>
        <taxon>Arthropoda</taxon>
        <taxon>Hexapoda</taxon>
        <taxon>Collembola</taxon>
        <taxon>Entomobryomorpha</taxon>
        <taxon>Entomobryoidea</taxon>
        <taxon>Orchesellidae</taxon>
        <taxon>Orchesellinae</taxon>
        <taxon>Orchesella</taxon>
    </lineage>
</organism>
<accession>A0A1D2MD34</accession>
<evidence type="ECO:0000313" key="2">
    <source>
        <dbReference type="EMBL" id="ODM90890.1"/>
    </source>
</evidence>
<protein>
    <recommendedName>
        <fullName evidence="4">CUB domain-containing protein</fullName>
    </recommendedName>
</protein>
<keyword evidence="3" id="KW-1185">Reference proteome</keyword>
<dbReference type="AlphaFoldDB" id="A0A1D2MD34"/>
<gene>
    <name evidence="2" type="ORF">Ocin01_15793</name>
</gene>
<evidence type="ECO:0000256" key="1">
    <source>
        <dbReference type="SAM" id="SignalP"/>
    </source>
</evidence>
<dbReference type="EMBL" id="LJIJ01001758">
    <property type="protein sequence ID" value="ODM90890.1"/>
    <property type="molecule type" value="Genomic_DNA"/>
</dbReference>
<proteinExistence type="predicted"/>
<dbReference type="SUPFAM" id="SSF49854">
    <property type="entry name" value="Spermadhesin, CUB domain"/>
    <property type="match status" value="1"/>
</dbReference>
<reference evidence="2 3" key="1">
    <citation type="journal article" date="2016" name="Genome Biol. Evol.">
        <title>Gene Family Evolution Reflects Adaptation to Soil Environmental Stressors in the Genome of the Collembolan Orchesella cincta.</title>
        <authorList>
            <person name="Faddeeva-Vakhrusheva A."/>
            <person name="Derks M.F."/>
            <person name="Anvar S.Y."/>
            <person name="Agamennone V."/>
            <person name="Suring W."/>
            <person name="Smit S."/>
            <person name="van Straalen N.M."/>
            <person name="Roelofs D."/>
        </authorList>
    </citation>
    <scope>NUCLEOTIDE SEQUENCE [LARGE SCALE GENOMIC DNA]</scope>
    <source>
        <tissue evidence="2">Mixed pool</tissue>
    </source>
</reference>
<name>A0A1D2MD34_ORCCI</name>
<comment type="caution">
    <text evidence="2">The sequence shown here is derived from an EMBL/GenBank/DDBJ whole genome shotgun (WGS) entry which is preliminary data.</text>
</comment>
<evidence type="ECO:0008006" key="4">
    <source>
        <dbReference type="Google" id="ProtNLM"/>
    </source>
</evidence>